<dbReference type="PANTHER" id="PTHR40043">
    <property type="entry name" value="UPF0719 INNER MEMBRANE PROTEIN YJFL"/>
    <property type="match status" value="1"/>
</dbReference>
<comment type="caution">
    <text evidence="8">The sequence shown here is derived from an EMBL/GenBank/DDBJ whole genome shotgun (WGS) entry which is preliminary data.</text>
</comment>
<dbReference type="GO" id="GO:0005886">
    <property type="term" value="C:plasma membrane"/>
    <property type="evidence" value="ECO:0007669"/>
    <property type="project" value="UniProtKB-SubCell"/>
</dbReference>
<dbReference type="Proteomes" id="UP000030451">
    <property type="component" value="Unassembled WGS sequence"/>
</dbReference>
<name>A0A0A5I1H3_PHOS4</name>
<keyword evidence="6 7" id="KW-0472">Membrane</keyword>
<evidence type="ECO:0000256" key="1">
    <source>
        <dbReference type="ARBA" id="ARBA00004651"/>
    </source>
</evidence>
<dbReference type="PANTHER" id="PTHR40043:SF1">
    <property type="entry name" value="UPF0719 INNER MEMBRANE PROTEIN YJFL"/>
    <property type="match status" value="1"/>
</dbReference>
<keyword evidence="4 7" id="KW-0812">Transmembrane</keyword>
<evidence type="ECO:0000256" key="4">
    <source>
        <dbReference type="ARBA" id="ARBA00022692"/>
    </source>
</evidence>
<gene>
    <name evidence="8" type="ORF">NM06_07075</name>
</gene>
<keyword evidence="5 7" id="KW-1133">Transmembrane helix</keyword>
<evidence type="ECO:0000313" key="9">
    <source>
        <dbReference type="Proteomes" id="UP000030451"/>
    </source>
</evidence>
<feature type="transmembrane region" description="Helical" evidence="7">
    <location>
        <begin position="83"/>
        <end position="103"/>
    </location>
</feature>
<dbReference type="EMBL" id="JRWP01000005">
    <property type="protein sequence ID" value="KGY09594.1"/>
    <property type="molecule type" value="Genomic_DNA"/>
</dbReference>
<evidence type="ECO:0000256" key="6">
    <source>
        <dbReference type="ARBA" id="ARBA00023136"/>
    </source>
</evidence>
<feature type="transmembrane region" description="Helical" evidence="7">
    <location>
        <begin position="52"/>
        <end position="71"/>
    </location>
</feature>
<accession>A0A0A5I1H3</accession>
<comment type="similarity">
    <text evidence="2">Belongs to the UPF0719 family.</text>
</comment>
<protein>
    <submittedName>
        <fullName evidence="8">Membrane protein</fullName>
    </submittedName>
</protein>
<reference evidence="8 9" key="1">
    <citation type="submission" date="2014-10" db="EMBL/GenBank/DDBJ databases">
        <title>Genome sequencing of Vibrio sinaloensis T08.</title>
        <authorList>
            <person name="Chan K.-G."/>
            <person name="Mohamad N.I."/>
        </authorList>
    </citation>
    <scope>NUCLEOTIDE SEQUENCE [LARGE SCALE GENOMIC DNA]</scope>
    <source>
        <strain evidence="8 9">T08</strain>
    </source>
</reference>
<evidence type="ECO:0000256" key="3">
    <source>
        <dbReference type="ARBA" id="ARBA00022475"/>
    </source>
</evidence>
<dbReference type="InterPro" id="IPR007140">
    <property type="entry name" value="DUF350"/>
</dbReference>
<comment type="subcellular location">
    <subcellularLocation>
        <location evidence="1">Cell membrane</location>
        <topology evidence="1">Multi-pass membrane protein</topology>
    </subcellularLocation>
</comment>
<feature type="transmembrane region" description="Helical" evidence="7">
    <location>
        <begin position="14"/>
        <end position="32"/>
    </location>
</feature>
<keyword evidence="3" id="KW-1003">Cell membrane</keyword>
<evidence type="ECO:0000313" key="8">
    <source>
        <dbReference type="EMBL" id="KGY09594.1"/>
    </source>
</evidence>
<evidence type="ECO:0000256" key="2">
    <source>
        <dbReference type="ARBA" id="ARBA00005779"/>
    </source>
</evidence>
<evidence type="ECO:0000256" key="5">
    <source>
        <dbReference type="ARBA" id="ARBA00022989"/>
    </source>
</evidence>
<organism evidence="8 9">
    <name type="scientific">Photobacterium sp. (strain ATCC 43367)</name>
    <dbReference type="NCBI Taxonomy" id="379097"/>
    <lineage>
        <taxon>Bacteria</taxon>
        <taxon>Pseudomonadati</taxon>
        <taxon>Pseudomonadota</taxon>
        <taxon>Gammaproteobacteria</taxon>
        <taxon>Vibrionales</taxon>
        <taxon>Vibrionaceae</taxon>
        <taxon>Vibrio</taxon>
        <taxon>Vibrio oreintalis group</taxon>
    </lineage>
</organism>
<dbReference type="RefSeq" id="WP_038138794.1">
    <property type="nucleotide sequence ID" value="NZ_JRWP01000005.1"/>
</dbReference>
<sequence length="138" mass="14879">MELLAGLLSGFPNFVLYFGLSIVFVIAFKFIYVRLTPYDEWTLIKEQQNTTAAVALSGAFLGYCLAIAGAAKNSVSILDFAVWGLVAMFAQMIAFGLVRFVLVPKIAERVENDELPAGIVLATVSVSIGVLNAACMSY</sequence>
<proteinExistence type="inferred from homology"/>
<dbReference type="OrthoDB" id="5573330at2"/>
<dbReference type="AlphaFoldDB" id="A0A0A5I1H3"/>
<dbReference type="Pfam" id="PF03994">
    <property type="entry name" value="DUF350"/>
    <property type="match status" value="1"/>
</dbReference>
<dbReference type="STRING" id="379097.SE23_13270"/>
<evidence type="ECO:0000256" key="7">
    <source>
        <dbReference type="SAM" id="Phobius"/>
    </source>
</evidence>
<feature type="transmembrane region" description="Helical" evidence="7">
    <location>
        <begin position="115"/>
        <end position="134"/>
    </location>
</feature>